<protein>
    <recommendedName>
        <fullName evidence="13">C2H2-type domain-containing protein</fullName>
    </recommendedName>
</protein>
<keyword evidence="8" id="KW-0238">DNA-binding</keyword>
<dbReference type="InterPro" id="IPR036236">
    <property type="entry name" value="Znf_C2H2_sf"/>
</dbReference>
<keyword evidence="15" id="KW-1185">Reference proteome</keyword>
<dbReference type="Proteomes" id="UP001634394">
    <property type="component" value="Unassembled WGS sequence"/>
</dbReference>
<comment type="subcellular location">
    <subcellularLocation>
        <location evidence="1">Nucleus</location>
    </subcellularLocation>
</comment>
<dbReference type="Gene3D" id="3.30.160.60">
    <property type="entry name" value="Classic Zinc Finger"/>
    <property type="match status" value="10"/>
</dbReference>
<dbReference type="SMART" id="SM00355">
    <property type="entry name" value="ZnF_C2H2"/>
    <property type="match status" value="13"/>
</dbReference>
<dbReference type="EMBL" id="JBJQND010000002">
    <property type="protein sequence ID" value="KAL3885383.1"/>
    <property type="molecule type" value="Genomic_DNA"/>
</dbReference>
<dbReference type="PANTHER" id="PTHR14196">
    <property type="entry name" value="ODD-SKIPPED - RELATED"/>
    <property type="match status" value="1"/>
</dbReference>
<feature type="region of interest" description="Disordered" evidence="12">
    <location>
        <begin position="237"/>
        <end position="380"/>
    </location>
</feature>
<dbReference type="InterPro" id="IPR050717">
    <property type="entry name" value="C2H2-ZF_Transcription_Reg"/>
</dbReference>
<dbReference type="FunFam" id="3.30.160.60:FF:001010">
    <property type="entry name" value="zinc finger protein 64 isoform X3"/>
    <property type="match status" value="1"/>
</dbReference>
<dbReference type="GO" id="GO:0005634">
    <property type="term" value="C:nucleus"/>
    <property type="evidence" value="ECO:0007669"/>
    <property type="project" value="UniProtKB-SubCell"/>
</dbReference>
<evidence type="ECO:0000256" key="7">
    <source>
        <dbReference type="ARBA" id="ARBA00023015"/>
    </source>
</evidence>
<dbReference type="PANTHER" id="PTHR14196:SF12">
    <property type="entry name" value="ZINC FINGER PROTEIN 208-LIKE"/>
    <property type="match status" value="1"/>
</dbReference>
<feature type="domain" description="C2H2-type" evidence="13">
    <location>
        <begin position="698"/>
        <end position="725"/>
    </location>
</feature>
<dbReference type="PROSITE" id="PS00028">
    <property type="entry name" value="ZINC_FINGER_C2H2_1"/>
    <property type="match status" value="11"/>
</dbReference>
<evidence type="ECO:0000256" key="12">
    <source>
        <dbReference type="SAM" id="MobiDB-lite"/>
    </source>
</evidence>
<feature type="domain" description="C2H2-type" evidence="13">
    <location>
        <begin position="653"/>
        <end position="680"/>
    </location>
</feature>
<evidence type="ECO:0000256" key="5">
    <source>
        <dbReference type="ARBA" id="ARBA00022771"/>
    </source>
</evidence>
<keyword evidence="9" id="KW-0804">Transcription</keyword>
<feature type="domain" description="C2H2-type" evidence="13">
    <location>
        <begin position="755"/>
        <end position="782"/>
    </location>
</feature>
<keyword evidence="6" id="KW-0862">Zinc</keyword>
<feature type="compositionally biased region" description="Basic and acidic residues" evidence="12">
    <location>
        <begin position="252"/>
        <end position="263"/>
    </location>
</feature>
<dbReference type="GO" id="GO:0003677">
    <property type="term" value="F:DNA binding"/>
    <property type="evidence" value="ECO:0007669"/>
    <property type="project" value="UniProtKB-KW"/>
</dbReference>
<proteinExistence type="inferred from homology"/>
<sequence>MSFLGDVHRLRMADSQENDHLENKMSDYTDSGITMDRTGNFNGGSDVVNHFTSLSGSHEVDMHNNSNVFDAESSHNQIMESPSSLELKKEEGVESLEVSSWSEVKADMMTEFPKSGLPLMNNYSTEGEAANINQSGFHFSHHSSNKMSLMNSRFEIKNFMMDDNNHSETEDRFRVVEHYLGVGSFQDSCKIAMKKENENMEKVQEKSCQDLSQNGELFITTGPTGFELDNLNIQREEVIGGEEEITTGEGNSELKRTEYETPRGIHGTRSHSLESPSRKLNNSIQEEKSPSNKKSGSSKRKPSKSLVSPSLRSKSLHKDSTDEDFVDTDGQSQSGIESKPLVTSMFSASKTKSKSRSKTSEKETASSGKSSKHKDNIPYTTNRYRRHFLKQARKSEARKVQVTNMAEGKSNQEIWEEEDETDDEDLMDRSYDNSNNGSGIADTDEETNMVIDEGGDNSSDTSVHKCYVCQREFDNVGTMMAHVICHSAAEKEKAKEDGMQINYNEMMSQMEMDQSRICTICNQKFEDAAQLQHHAYNHFIGKQFACEVCGKELLSLGAYNSHMKMHKGYKCEKCGKGFRDRTRLTTHQRTHTGEKPFECEICGKSFSQKGNLKLHLRTHNIDKSCKCDLCNLSFRHKNDLIRHWKTHTGELPYPCAICNMSYSEKEQLEEHLKTHGLNQKTGSKNGGEYFPEGVNKIYRCNECSIDFVNFPEFQRHLQSHKDNTHMKSTCNICGNELDQEELIDHMKTHSGEKPYTCIYCGKYFRRSHHLQTHLRTHTGDKPYKCELCGKCFARGDHLQNHRRTHTGERPYSCELCGKSYSQSHHLLRHRRSHSGEKPYKCQLCDKAFSRDHHLKKHMETHKVVIFRPDYEEK</sequence>
<evidence type="ECO:0000256" key="11">
    <source>
        <dbReference type="PROSITE-ProRule" id="PRU00042"/>
    </source>
</evidence>
<keyword evidence="5 11" id="KW-0863">Zinc-finger</keyword>
<dbReference type="Pfam" id="PF00096">
    <property type="entry name" value="zf-C2H2"/>
    <property type="match status" value="8"/>
</dbReference>
<feature type="domain" description="C2H2-type" evidence="13">
    <location>
        <begin position="625"/>
        <end position="652"/>
    </location>
</feature>
<evidence type="ECO:0000256" key="6">
    <source>
        <dbReference type="ARBA" id="ARBA00022833"/>
    </source>
</evidence>
<evidence type="ECO:0000313" key="14">
    <source>
        <dbReference type="EMBL" id="KAL3885383.1"/>
    </source>
</evidence>
<dbReference type="PROSITE" id="PS50157">
    <property type="entry name" value="ZINC_FINGER_C2H2_2"/>
    <property type="match status" value="10"/>
</dbReference>
<dbReference type="SUPFAM" id="SSF57667">
    <property type="entry name" value="beta-beta-alpha zinc fingers"/>
    <property type="match status" value="6"/>
</dbReference>
<keyword evidence="7" id="KW-0805">Transcription regulation</keyword>
<dbReference type="FunFam" id="3.30.160.60:FF:001498">
    <property type="entry name" value="Zinc finger protein 404"/>
    <property type="match status" value="1"/>
</dbReference>
<feature type="domain" description="C2H2-type" evidence="13">
    <location>
        <begin position="811"/>
        <end position="838"/>
    </location>
</feature>
<feature type="domain" description="C2H2-type" evidence="13">
    <location>
        <begin position="783"/>
        <end position="810"/>
    </location>
</feature>
<name>A0ABD3XK52_SINWO</name>
<dbReference type="FunFam" id="3.30.160.60:FF:000322">
    <property type="entry name" value="GDNF-inducible zinc finger protein 1"/>
    <property type="match status" value="1"/>
</dbReference>
<dbReference type="FunFam" id="3.30.160.60:FF:000100">
    <property type="entry name" value="Zinc finger 45-like"/>
    <property type="match status" value="1"/>
</dbReference>
<evidence type="ECO:0000256" key="4">
    <source>
        <dbReference type="ARBA" id="ARBA00022737"/>
    </source>
</evidence>
<evidence type="ECO:0000256" key="10">
    <source>
        <dbReference type="ARBA" id="ARBA00023242"/>
    </source>
</evidence>
<dbReference type="AlphaFoldDB" id="A0ABD3XK52"/>
<evidence type="ECO:0000256" key="1">
    <source>
        <dbReference type="ARBA" id="ARBA00004123"/>
    </source>
</evidence>
<evidence type="ECO:0000256" key="2">
    <source>
        <dbReference type="ARBA" id="ARBA00006991"/>
    </source>
</evidence>
<dbReference type="InterPro" id="IPR013087">
    <property type="entry name" value="Znf_C2H2_type"/>
</dbReference>
<evidence type="ECO:0000259" key="13">
    <source>
        <dbReference type="PROSITE" id="PS50157"/>
    </source>
</evidence>
<organism evidence="14 15">
    <name type="scientific">Sinanodonta woodiana</name>
    <name type="common">Chinese pond mussel</name>
    <name type="synonym">Anodonta woodiana</name>
    <dbReference type="NCBI Taxonomy" id="1069815"/>
    <lineage>
        <taxon>Eukaryota</taxon>
        <taxon>Metazoa</taxon>
        <taxon>Spiralia</taxon>
        <taxon>Lophotrochozoa</taxon>
        <taxon>Mollusca</taxon>
        <taxon>Bivalvia</taxon>
        <taxon>Autobranchia</taxon>
        <taxon>Heteroconchia</taxon>
        <taxon>Palaeoheterodonta</taxon>
        <taxon>Unionida</taxon>
        <taxon>Unionoidea</taxon>
        <taxon>Unionidae</taxon>
        <taxon>Unioninae</taxon>
        <taxon>Sinanodonta</taxon>
    </lineage>
</organism>
<evidence type="ECO:0000256" key="8">
    <source>
        <dbReference type="ARBA" id="ARBA00023125"/>
    </source>
</evidence>
<comment type="similarity">
    <text evidence="2">Belongs to the krueppel C2H2-type zinc-finger protein family.</text>
</comment>
<accession>A0ABD3XK52</accession>
<feature type="domain" description="C2H2-type" evidence="13">
    <location>
        <begin position="839"/>
        <end position="861"/>
    </location>
</feature>
<dbReference type="EMBL" id="JBJQND010000002">
    <property type="protein sequence ID" value="KAL3885384.1"/>
    <property type="molecule type" value="Genomic_DNA"/>
</dbReference>
<feature type="domain" description="C2H2-type" evidence="13">
    <location>
        <begin position="597"/>
        <end position="624"/>
    </location>
</feature>
<keyword evidence="3" id="KW-0479">Metal-binding</keyword>
<feature type="region of interest" description="Disordered" evidence="12">
    <location>
        <begin position="434"/>
        <end position="459"/>
    </location>
</feature>
<evidence type="ECO:0000313" key="15">
    <source>
        <dbReference type="Proteomes" id="UP001634394"/>
    </source>
</evidence>
<feature type="domain" description="C2H2-type" evidence="13">
    <location>
        <begin position="544"/>
        <end position="571"/>
    </location>
</feature>
<evidence type="ECO:0000256" key="3">
    <source>
        <dbReference type="ARBA" id="ARBA00022723"/>
    </source>
</evidence>
<dbReference type="FunFam" id="3.30.160.60:FF:002343">
    <property type="entry name" value="Zinc finger protein 33A"/>
    <property type="match status" value="1"/>
</dbReference>
<dbReference type="GO" id="GO:0008270">
    <property type="term" value="F:zinc ion binding"/>
    <property type="evidence" value="ECO:0007669"/>
    <property type="project" value="UniProtKB-KW"/>
</dbReference>
<evidence type="ECO:0000256" key="9">
    <source>
        <dbReference type="ARBA" id="ARBA00023163"/>
    </source>
</evidence>
<gene>
    <name evidence="14" type="ORF">ACJMK2_025453</name>
</gene>
<feature type="domain" description="C2H2-type" evidence="13">
    <location>
        <begin position="569"/>
        <end position="596"/>
    </location>
</feature>
<keyword evidence="4" id="KW-0677">Repeat</keyword>
<dbReference type="FunFam" id="3.30.160.60:FF:000446">
    <property type="entry name" value="Zinc finger protein"/>
    <property type="match status" value="1"/>
</dbReference>
<keyword evidence="10" id="KW-0539">Nucleus</keyword>
<dbReference type="FunFam" id="3.30.160.60:FF:001182">
    <property type="entry name" value="Zinc finger, C2H2 type"/>
    <property type="match status" value="1"/>
</dbReference>
<reference evidence="14 15" key="1">
    <citation type="submission" date="2024-11" db="EMBL/GenBank/DDBJ databases">
        <title>Chromosome-level genome assembly of the freshwater bivalve Anodonta woodiana.</title>
        <authorList>
            <person name="Chen X."/>
        </authorList>
    </citation>
    <scope>NUCLEOTIDE SEQUENCE [LARGE SCALE GENOMIC DNA]</scope>
    <source>
        <strain evidence="14">MN2024</strain>
        <tissue evidence="14">Gills</tissue>
    </source>
</reference>
<comment type="caution">
    <text evidence="14">The sequence shown here is derived from an EMBL/GenBank/DDBJ whole genome shotgun (WGS) entry which is preliminary data.</text>
</comment>
<feature type="compositionally biased region" description="Polar residues" evidence="12">
    <location>
        <begin position="273"/>
        <end position="284"/>
    </location>
</feature>